<evidence type="ECO:0000256" key="1">
    <source>
        <dbReference type="SAM" id="Phobius"/>
    </source>
</evidence>
<feature type="transmembrane region" description="Helical" evidence="1">
    <location>
        <begin position="12"/>
        <end position="34"/>
    </location>
</feature>
<dbReference type="AlphaFoldDB" id="A0A8D8ZR14"/>
<keyword evidence="1" id="KW-0812">Transmembrane</keyword>
<evidence type="ECO:0000313" key="2">
    <source>
        <dbReference type="EMBL" id="CAG6752318.1"/>
    </source>
</evidence>
<proteinExistence type="predicted"/>
<organism evidence="2">
    <name type="scientific">Cacopsylla melanoneura</name>
    <dbReference type="NCBI Taxonomy" id="428564"/>
    <lineage>
        <taxon>Eukaryota</taxon>
        <taxon>Metazoa</taxon>
        <taxon>Ecdysozoa</taxon>
        <taxon>Arthropoda</taxon>
        <taxon>Hexapoda</taxon>
        <taxon>Insecta</taxon>
        <taxon>Pterygota</taxon>
        <taxon>Neoptera</taxon>
        <taxon>Paraneoptera</taxon>
        <taxon>Hemiptera</taxon>
        <taxon>Sternorrhyncha</taxon>
        <taxon>Psylloidea</taxon>
        <taxon>Psyllidae</taxon>
        <taxon>Psyllinae</taxon>
        <taxon>Cacopsylla</taxon>
    </lineage>
</organism>
<keyword evidence="1" id="KW-1133">Transmembrane helix</keyword>
<sequence>MEVFTRTHSVGIVFGIFLWTISPFSLSHLCKVIFIGTDNFIPANPLVTPLPKKNLTSHSHAGSLTHAQKTDNEGYREVEVTRRVMCLQSCHAHFHRSKLNVNPAR</sequence>
<name>A0A8D8ZR14_9HEMI</name>
<keyword evidence="1" id="KW-0472">Membrane</keyword>
<protein>
    <submittedName>
        <fullName evidence="2">Uncharacterized protein</fullName>
    </submittedName>
</protein>
<dbReference type="EMBL" id="HBUF01532904">
    <property type="protein sequence ID" value="CAG6752318.1"/>
    <property type="molecule type" value="Transcribed_RNA"/>
</dbReference>
<reference evidence="2" key="1">
    <citation type="submission" date="2021-05" db="EMBL/GenBank/DDBJ databases">
        <authorList>
            <person name="Alioto T."/>
            <person name="Alioto T."/>
            <person name="Gomez Garrido J."/>
        </authorList>
    </citation>
    <scope>NUCLEOTIDE SEQUENCE</scope>
</reference>
<accession>A0A8D8ZR14</accession>